<gene>
    <name evidence="1" type="ORF">C5Y96_05505</name>
</gene>
<dbReference type="AlphaFoldDB" id="A0A2S8G4T5"/>
<accession>A0A2S8G4T5</accession>
<reference evidence="1 2" key="1">
    <citation type="submission" date="2018-02" db="EMBL/GenBank/DDBJ databases">
        <title>Comparative genomes isolates from brazilian mangrove.</title>
        <authorList>
            <person name="Araujo J.E."/>
            <person name="Taketani R.G."/>
            <person name="Silva M.C.P."/>
            <person name="Loureco M.V."/>
            <person name="Andreote F.D."/>
        </authorList>
    </citation>
    <scope>NUCLEOTIDE SEQUENCE [LARGE SCALE GENOMIC DNA]</scope>
    <source>
        <strain evidence="1 2">HEX-2 MGV</strain>
    </source>
</reference>
<dbReference type="Proteomes" id="UP000240009">
    <property type="component" value="Unassembled WGS sequence"/>
</dbReference>
<evidence type="ECO:0000313" key="1">
    <source>
        <dbReference type="EMBL" id="PQO39310.1"/>
    </source>
</evidence>
<evidence type="ECO:0000313" key="2">
    <source>
        <dbReference type="Proteomes" id="UP000240009"/>
    </source>
</evidence>
<proteinExistence type="predicted"/>
<protein>
    <submittedName>
        <fullName evidence="1">Uncharacterized protein</fullName>
    </submittedName>
</protein>
<name>A0A2S8G4T5_9BACT</name>
<sequence length="148" mass="16556">MTTYRDVINKLPYSMRNRFNSLSGFVKAVIDERESTMQRRNRITAEQLGLIQLAVFVHSLEFFFREGTAAAKSATAGFEELGVEGFVVGATYFSGENENVMRGANLAERLSNAIRSLRGFEAVGSDRGITELTIHLWGVLRRGERGMD</sequence>
<organism evidence="1 2">
    <name type="scientific">Blastopirellula marina</name>
    <dbReference type="NCBI Taxonomy" id="124"/>
    <lineage>
        <taxon>Bacteria</taxon>
        <taxon>Pseudomonadati</taxon>
        <taxon>Planctomycetota</taxon>
        <taxon>Planctomycetia</taxon>
        <taxon>Pirellulales</taxon>
        <taxon>Pirellulaceae</taxon>
        <taxon>Blastopirellula</taxon>
    </lineage>
</organism>
<dbReference type="EMBL" id="PUIA01000016">
    <property type="protein sequence ID" value="PQO39310.1"/>
    <property type="molecule type" value="Genomic_DNA"/>
</dbReference>
<comment type="caution">
    <text evidence="1">The sequence shown here is derived from an EMBL/GenBank/DDBJ whole genome shotgun (WGS) entry which is preliminary data.</text>
</comment>